<evidence type="ECO:0000313" key="2">
    <source>
        <dbReference type="EMBL" id="MCL6294847.1"/>
    </source>
</evidence>
<protein>
    <submittedName>
        <fullName evidence="2">Tail fiber protein</fullName>
    </submittedName>
</protein>
<proteinExistence type="predicted"/>
<dbReference type="RefSeq" id="WP_249972642.1">
    <property type="nucleotide sequence ID" value="NZ_JAMFLZ010000003.1"/>
</dbReference>
<dbReference type="Proteomes" id="UP001165381">
    <property type="component" value="Unassembled WGS sequence"/>
</dbReference>
<dbReference type="EMBL" id="JAMFLZ010000003">
    <property type="protein sequence ID" value="MCL6294847.1"/>
    <property type="molecule type" value="Genomic_DNA"/>
</dbReference>
<evidence type="ECO:0000313" key="3">
    <source>
        <dbReference type="Proteomes" id="UP001165381"/>
    </source>
</evidence>
<gene>
    <name evidence="2" type="ORF">M3P09_07570</name>
</gene>
<sequence>MKNIVCLFIFISSLFISAQQTYYPVTAGNGNGVRFWNSDLYKIHMGNTSEYQFGPVTDFSIKINMSNHADRGWTWGLHGVTPIAALNTLGDFQVARNFYALGNMGVGTTTPAYKLEVNGTGRFSSTILIGDPNGARTEFTTITNPRVFNPANVRTIDLDGDYHGGGYVGVYRGDTAKRGVFMHTHVNSMYNELVVREIRQDLVQTEAIQLRSQIFSGDTSPTNYIALPSQKSTIIIGENINNNLSQGFGLINKLKTNFENDVYVETGNVGIGTTTPDSKLTVAGNIHAQEVKVTVNAGADFVFNDDYKLPSLKEVEQFIKTNNHLPEIASEKEMQDNGLLLGEMNIKLLQKIEELTLYTIQQQKLIEEQSETIKKIQQKLKD</sequence>
<organism evidence="2 3">
    <name type="scientific">Jejuia spongiicola</name>
    <dbReference type="NCBI Taxonomy" id="2942207"/>
    <lineage>
        <taxon>Bacteria</taxon>
        <taxon>Pseudomonadati</taxon>
        <taxon>Bacteroidota</taxon>
        <taxon>Flavobacteriia</taxon>
        <taxon>Flavobacteriales</taxon>
        <taxon>Flavobacteriaceae</taxon>
        <taxon>Jejuia</taxon>
    </lineage>
</organism>
<feature type="signal peptide" evidence="1">
    <location>
        <begin position="1"/>
        <end position="18"/>
    </location>
</feature>
<evidence type="ECO:0000256" key="1">
    <source>
        <dbReference type="SAM" id="SignalP"/>
    </source>
</evidence>
<accession>A0ABT0QCZ9</accession>
<reference evidence="2" key="1">
    <citation type="submission" date="2022-05" db="EMBL/GenBank/DDBJ databases">
        <authorList>
            <person name="Park J.-S."/>
        </authorList>
    </citation>
    <scope>NUCLEOTIDE SEQUENCE</scope>
    <source>
        <strain evidence="2">2012CJ34-3</strain>
    </source>
</reference>
<keyword evidence="3" id="KW-1185">Reference proteome</keyword>
<comment type="caution">
    <text evidence="2">The sequence shown here is derived from an EMBL/GenBank/DDBJ whole genome shotgun (WGS) entry which is preliminary data.</text>
</comment>
<feature type="chain" id="PRO_5045602083" evidence="1">
    <location>
        <begin position="19"/>
        <end position="382"/>
    </location>
</feature>
<keyword evidence="1" id="KW-0732">Signal</keyword>
<name>A0ABT0QCZ9_9FLAO</name>